<protein>
    <submittedName>
        <fullName evidence="1">Uncharacterized protein</fullName>
    </submittedName>
</protein>
<dbReference type="Gramene" id="KZN08806">
    <property type="protein sequence ID" value="KZN08806"/>
    <property type="gene ID" value="DCAR_001462"/>
</dbReference>
<dbReference type="EMBL" id="CP093343">
    <property type="protein sequence ID" value="WOG82246.1"/>
    <property type="molecule type" value="Genomic_DNA"/>
</dbReference>
<sequence>MPQEVRSIIQQIMILKKRCGNVSSTNDPGFAAQFMGEMGFQIVPQGQAQAEMEINDFILEDEIKDVSEDEAVVIVE</sequence>
<reference evidence="1" key="2">
    <citation type="submission" date="2022-03" db="EMBL/GenBank/DDBJ databases">
        <title>Draft title - Genomic analysis of global carrot germplasm unveils the trajectory of domestication and the origin of high carotenoid orange carrot.</title>
        <authorList>
            <person name="Iorizzo M."/>
            <person name="Ellison S."/>
            <person name="Senalik D."/>
            <person name="Macko-Podgorni A."/>
            <person name="Grzebelus D."/>
            <person name="Bostan H."/>
            <person name="Rolling W."/>
            <person name="Curaba J."/>
            <person name="Simon P."/>
        </authorList>
    </citation>
    <scope>NUCLEOTIDE SEQUENCE</scope>
    <source>
        <tissue evidence="1">Leaf</tissue>
    </source>
</reference>
<name>A0A162AGL9_DAUCS</name>
<reference evidence="1" key="1">
    <citation type="journal article" date="2016" name="Nat. Genet.">
        <title>A high-quality carrot genome assembly provides new insights into carotenoid accumulation and asterid genome evolution.</title>
        <authorList>
            <person name="Iorizzo M."/>
            <person name="Ellison S."/>
            <person name="Senalik D."/>
            <person name="Zeng P."/>
            <person name="Satapoomin P."/>
            <person name="Huang J."/>
            <person name="Bowman M."/>
            <person name="Iovene M."/>
            <person name="Sanseverino W."/>
            <person name="Cavagnaro P."/>
            <person name="Yildiz M."/>
            <person name="Macko-Podgorni A."/>
            <person name="Moranska E."/>
            <person name="Grzebelus E."/>
            <person name="Grzebelus D."/>
            <person name="Ashrafi H."/>
            <person name="Zheng Z."/>
            <person name="Cheng S."/>
            <person name="Spooner D."/>
            <person name="Van Deynze A."/>
            <person name="Simon P."/>
        </authorList>
    </citation>
    <scope>NUCLEOTIDE SEQUENCE</scope>
    <source>
        <tissue evidence="1">Leaf</tissue>
    </source>
</reference>
<gene>
    <name evidence="1" type="ORF">DCAR_0101409</name>
</gene>
<dbReference type="AlphaFoldDB" id="A0A162AGL9"/>
<keyword evidence="2" id="KW-1185">Reference proteome</keyword>
<organism evidence="1 2">
    <name type="scientific">Daucus carota subsp. sativus</name>
    <name type="common">Carrot</name>
    <dbReference type="NCBI Taxonomy" id="79200"/>
    <lineage>
        <taxon>Eukaryota</taxon>
        <taxon>Viridiplantae</taxon>
        <taxon>Streptophyta</taxon>
        <taxon>Embryophyta</taxon>
        <taxon>Tracheophyta</taxon>
        <taxon>Spermatophyta</taxon>
        <taxon>Magnoliopsida</taxon>
        <taxon>eudicotyledons</taxon>
        <taxon>Gunneridae</taxon>
        <taxon>Pentapetalae</taxon>
        <taxon>asterids</taxon>
        <taxon>campanulids</taxon>
        <taxon>Apiales</taxon>
        <taxon>Apiaceae</taxon>
        <taxon>Apioideae</taxon>
        <taxon>Scandiceae</taxon>
        <taxon>Daucinae</taxon>
        <taxon>Daucus</taxon>
        <taxon>Daucus sect. Daucus</taxon>
    </lineage>
</organism>
<dbReference type="Proteomes" id="UP000077755">
    <property type="component" value="Chromosome 1"/>
</dbReference>
<evidence type="ECO:0000313" key="2">
    <source>
        <dbReference type="Proteomes" id="UP000077755"/>
    </source>
</evidence>
<evidence type="ECO:0000313" key="1">
    <source>
        <dbReference type="EMBL" id="WOG82246.1"/>
    </source>
</evidence>
<proteinExistence type="predicted"/>
<accession>A0A162AGL9</accession>